<evidence type="ECO:0000256" key="1">
    <source>
        <dbReference type="ARBA" id="ARBA00007050"/>
    </source>
</evidence>
<evidence type="ECO:0000256" key="2">
    <source>
        <dbReference type="ARBA" id="ARBA00022454"/>
    </source>
</evidence>
<comment type="similarity">
    <text evidence="1 10">Belongs to the NDC80/HEC1 family.</text>
</comment>
<sequence length="585" mass="66977">MNNASMFLNSTGAPRESIHETKYRDRPRCSLSQVSFYKPTTVGASRIVNSKKNVDQRNIPPELIKKEGMKILMRFLSWQEYPDAISMADLQSPSRSLLISLWDFILKRVDKSIEIDTKNANEEVPRIFKELGYPLTISKSSMVAPGTGQQWSHHLAALCWLCELLIYETEAFPNIADNLDFISNETGASSLAVAGQSLYGGPPIHLSFDKPVNPISASTACLNRIVAKNYMLCMTGRETKESIKNAVLSQLEMDVETMRSNFDRKMNDWKALQAHIEEIKTVLNDHHLLGPRIATMKEEYTKMQSLYNETKNQIPVVEKQVEEAEQSLRERMAEYDGELANVQQLEEIVANQSMNKEEVQQLNQTVQASREALRKHTEDLESCKKERADKEALINHETQEILPLCPRLNRLISECLELVRRSKSPSLELWVQLKTFDFVSNATTLDGMLGLSWKEQKNALLFAWKADKEYLQQLNVESSLVELQNASNNVNFAAEKQQQELDKEKAEISQRHALGENKLVDLQEELKERTQAHINSTALKWSKIEEMCKNLAVTKELSREGFSRVVEEKKRSHIRYEKAIECRMP</sequence>
<keyword evidence="5 10" id="KW-0995">Kinetochore</keyword>
<evidence type="ECO:0000313" key="13">
    <source>
        <dbReference type="EMBL" id="KAF8821214.1"/>
    </source>
</evidence>
<evidence type="ECO:0000256" key="6">
    <source>
        <dbReference type="ARBA" id="ARBA00023054"/>
    </source>
</evidence>
<evidence type="ECO:0000256" key="7">
    <source>
        <dbReference type="ARBA" id="ARBA00023242"/>
    </source>
</evidence>
<comment type="subunit">
    <text evidence="10">Component of the NDC80 complex.</text>
</comment>
<evidence type="ECO:0000256" key="11">
    <source>
        <dbReference type="SAM" id="Coils"/>
    </source>
</evidence>
<keyword evidence="14" id="KW-1185">Reference proteome</keyword>
<dbReference type="Gene3D" id="1.10.418.30">
    <property type="entry name" value="Ncd80 complex, Ncd80 subunit"/>
    <property type="match status" value="1"/>
</dbReference>
<evidence type="ECO:0000256" key="3">
    <source>
        <dbReference type="ARBA" id="ARBA00022618"/>
    </source>
</evidence>
<keyword evidence="2 10" id="KW-0158">Chromosome</keyword>
<evidence type="ECO:0000313" key="14">
    <source>
        <dbReference type="Proteomes" id="UP000823046"/>
    </source>
</evidence>
<comment type="subcellular location">
    <subcellularLocation>
        <location evidence="10">Chromosome</location>
        <location evidence="10">Centromere</location>
        <location evidence="10">Kinetochore</location>
    </subcellularLocation>
    <subcellularLocation>
        <location evidence="10">Nucleus</location>
    </subcellularLocation>
</comment>
<proteinExistence type="inferred from homology"/>
<accession>A0ABQ7JB51</accession>
<feature type="coiled-coil region" evidence="11">
    <location>
        <begin position="293"/>
        <end position="400"/>
    </location>
</feature>
<gene>
    <name evidence="13" type="ORF">IE077_002314</name>
</gene>
<keyword evidence="3 10" id="KW-0132">Cell division</keyword>
<evidence type="ECO:0000259" key="12">
    <source>
        <dbReference type="Pfam" id="PF03801"/>
    </source>
</evidence>
<dbReference type="EMBL" id="JADAQX010000213">
    <property type="protein sequence ID" value="KAF8821214.1"/>
    <property type="molecule type" value="Genomic_DNA"/>
</dbReference>
<evidence type="ECO:0000256" key="8">
    <source>
        <dbReference type="ARBA" id="ARBA00023306"/>
    </source>
</evidence>
<keyword evidence="7 10" id="KW-0539">Nucleus</keyword>
<dbReference type="PANTHER" id="PTHR10643:SF2">
    <property type="entry name" value="KINETOCHORE PROTEIN NDC80 HOMOLOG"/>
    <property type="match status" value="1"/>
</dbReference>
<reference evidence="13 14" key="1">
    <citation type="journal article" date="2020" name="bioRxiv">
        <title>Metabolic contributions of an alphaproteobacterial endosymbiont in the apicomplexan Cardiosporidium cionae.</title>
        <authorList>
            <person name="Hunter E.S."/>
            <person name="Paight C.J."/>
            <person name="Lane C.E."/>
        </authorList>
    </citation>
    <scope>NUCLEOTIDE SEQUENCE [LARGE SCALE GENOMIC DNA]</scope>
    <source>
        <strain evidence="13">ESH_2018</strain>
    </source>
</reference>
<comment type="caution">
    <text evidence="13">The sequence shown here is derived from an EMBL/GenBank/DDBJ whole genome shotgun (WGS) entry which is preliminary data.</text>
</comment>
<dbReference type="InterPro" id="IPR055260">
    <property type="entry name" value="Ndc80_CH"/>
</dbReference>
<keyword evidence="4 10" id="KW-0498">Mitosis</keyword>
<evidence type="ECO:0000256" key="9">
    <source>
        <dbReference type="ARBA" id="ARBA00023328"/>
    </source>
</evidence>
<feature type="domain" description="Kinetochore protein Ndc80 CH" evidence="12">
    <location>
        <begin position="49"/>
        <end position="166"/>
    </location>
</feature>
<dbReference type="Proteomes" id="UP000823046">
    <property type="component" value="Unassembled WGS sequence"/>
</dbReference>
<keyword evidence="9 10" id="KW-0137">Centromere</keyword>
<keyword evidence="8 10" id="KW-0131">Cell cycle</keyword>
<keyword evidence="6 11" id="KW-0175">Coiled coil</keyword>
<evidence type="ECO:0000256" key="4">
    <source>
        <dbReference type="ARBA" id="ARBA00022776"/>
    </source>
</evidence>
<name>A0ABQ7JB51_9APIC</name>
<organism evidence="13 14">
    <name type="scientific">Cardiosporidium cionae</name>
    <dbReference type="NCBI Taxonomy" id="476202"/>
    <lineage>
        <taxon>Eukaryota</taxon>
        <taxon>Sar</taxon>
        <taxon>Alveolata</taxon>
        <taxon>Apicomplexa</taxon>
        <taxon>Aconoidasida</taxon>
        <taxon>Nephromycida</taxon>
        <taxon>Cardiosporidium</taxon>
    </lineage>
</organism>
<comment type="function">
    <text evidence="10">Acts as a component of the essential kinetochore-associated NDC80 complex, which is required for chromosome segregation and spindle checkpoint activity.</text>
</comment>
<dbReference type="InterPro" id="IPR005550">
    <property type="entry name" value="Kinetochore_Ndc80"/>
</dbReference>
<dbReference type="Pfam" id="PF03801">
    <property type="entry name" value="Ndc80_HEC"/>
    <property type="match status" value="1"/>
</dbReference>
<protein>
    <recommendedName>
        <fullName evidence="10">Kinetochore protein NDC80</fullName>
    </recommendedName>
</protein>
<evidence type="ECO:0000256" key="10">
    <source>
        <dbReference type="RuleBase" id="RU368072"/>
    </source>
</evidence>
<dbReference type="InterPro" id="IPR038273">
    <property type="entry name" value="Ndc80_sf"/>
</dbReference>
<dbReference type="PANTHER" id="PTHR10643">
    <property type="entry name" value="KINETOCHORE PROTEIN NDC80"/>
    <property type="match status" value="1"/>
</dbReference>
<evidence type="ECO:0000256" key="5">
    <source>
        <dbReference type="ARBA" id="ARBA00022838"/>
    </source>
</evidence>